<comment type="similarity">
    <text evidence="2 6">Belongs to the adaptor complexes small subunit family.</text>
</comment>
<keyword evidence="9" id="KW-1185">Reference proteome</keyword>
<dbReference type="OMA" id="DLIFNWQ"/>
<comment type="subcellular location">
    <subcellularLocation>
        <location evidence="1">Endomembrane system</location>
    </subcellularLocation>
</comment>
<protein>
    <recommendedName>
        <fullName evidence="6">AP complex subunit sigma</fullName>
    </recommendedName>
</protein>
<dbReference type="InterPro" id="IPR011012">
    <property type="entry name" value="Longin-like_dom_sf"/>
</dbReference>
<dbReference type="SUPFAM" id="SSF64356">
    <property type="entry name" value="SNARE-like"/>
    <property type="match status" value="1"/>
</dbReference>
<evidence type="ECO:0000256" key="2">
    <source>
        <dbReference type="ARBA" id="ARBA00006972"/>
    </source>
</evidence>
<name>A0A0A1U5P2_ENTIV</name>
<dbReference type="PANTHER" id="PTHR11753">
    <property type="entry name" value="ADAPTOR COMPLEXES SMALL SUBUNIT FAMILY"/>
    <property type="match status" value="1"/>
</dbReference>
<evidence type="ECO:0000256" key="6">
    <source>
        <dbReference type="PIRNR" id="PIRNR015588"/>
    </source>
</evidence>
<dbReference type="Pfam" id="PF01217">
    <property type="entry name" value="Clat_adaptor_s"/>
    <property type="match status" value="1"/>
</dbReference>
<accession>A0A0A1U5P2</accession>
<keyword evidence="4 6" id="KW-0653">Protein transport</keyword>
<evidence type="ECO:0000313" key="9">
    <source>
        <dbReference type="Proteomes" id="UP000014680"/>
    </source>
</evidence>
<dbReference type="GO" id="GO:0006886">
    <property type="term" value="P:intracellular protein transport"/>
    <property type="evidence" value="ECO:0007669"/>
    <property type="project" value="UniProtKB-UniRule"/>
</dbReference>
<dbReference type="InterPro" id="IPR016635">
    <property type="entry name" value="AP_complex_ssu"/>
</dbReference>
<dbReference type="Gene3D" id="3.30.450.60">
    <property type="match status" value="1"/>
</dbReference>
<gene>
    <name evidence="8" type="ORF">EIN_224230</name>
</gene>
<dbReference type="Proteomes" id="UP000014680">
    <property type="component" value="Unassembled WGS sequence"/>
</dbReference>
<dbReference type="GeneID" id="14887127"/>
<dbReference type="VEuPathDB" id="AmoebaDB:EIN_224230"/>
<sequence length="163" mass="18660">MIKAFFIINNMGKIRLVRFYNHAKEEEQQKVVRDMYALMCKRTGKSCNIISVPQSIWGEKGITAVCRTYATLSFVCVFDDNENELFIHSLIQKIVEVLDKCFENVCELDLVFHADRVHYVLNEFIQAGLILNIDTDNIVKVLTEQATLEKTDAPAIKQTAVNV</sequence>
<evidence type="ECO:0000256" key="4">
    <source>
        <dbReference type="ARBA" id="ARBA00022927"/>
    </source>
</evidence>
<dbReference type="GO" id="GO:0012505">
    <property type="term" value="C:endomembrane system"/>
    <property type="evidence" value="ECO:0007669"/>
    <property type="project" value="UniProtKB-SubCell"/>
</dbReference>
<evidence type="ECO:0000256" key="5">
    <source>
        <dbReference type="ARBA" id="ARBA00023136"/>
    </source>
</evidence>
<keyword evidence="3 6" id="KW-0813">Transport</keyword>
<feature type="domain" description="AP complex mu/sigma subunit" evidence="7">
    <location>
        <begin position="1"/>
        <end position="145"/>
    </location>
</feature>
<evidence type="ECO:0000256" key="1">
    <source>
        <dbReference type="ARBA" id="ARBA00004308"/>
    </source>
</evidence>
<reference evidence="8 9" key="1">
    <citation type="submission" date="2012-10" db="EMBL/GenBank/DDBJ databases">
        <authorList>
            <person name="Zafar N."/>
            <person name="Inman J."/>
            <person name="Hall N."/>
            <person name="Lorenzi H."/>
            <person name="Caler E."/>
        </authorList>
    </citation>
    <scope>NUCLEOTIDE SEQUENCE [LARGE SCALE GENOMIC DNA]</scope>
    <source>
        <strain evidence="8 9">IP1</strain>
    </source>
</reference>
<keyword evidence="5 6" id="KW-0472">Membrane</keyword>
<evidence type="ECO:0000259" key="7">
    <source>
        <dbReference type="Pfam" id="PF01217"/>
    </source>
</evidence>
<dbReference type="EMBL" id="KB206756">
    <property type="protein sequence ID" value="ELP88180.1"/>
    <property type="molecule type" value="Genomic_DNA"/>
</dbReference>
<dbReference type="RefSeq" id="XP_004254951.1">
    <property type="nucleotide sequence ID" value="XM_004254903.1"/>
</dbReference>
<evidence type="ECO:0000313" key="8">
    <source>
        <dbReference type="EMBL" id="ELP88180.1"/>
    </source>
</evidence>
<dbReference type="AlphaFoldDB" id="A0A0A1U5P2"/>
<dbReference type="KEGG" id="eiv:EIN_224230"/>
<dbReference type="InterPro" id="IPR022775">
    <property type="entry name" value="AP_mu_sigma_su"/>
</dbReference>
<evidence type="ECO:0000256" key="3">
    <source>
        <dbReference type="ARBA" id="ARBA00022448"/>
    </source>
</evidence>
<organism evidence="8 9">
    <name type="scientific">Entamoeba invadens IP1</name>
    <dbReference type="NCBI Taxonomy" id="370355"/>
    <lineage>
        <taxon>Eukaryota</taxon>
        <taxon>Amoebozoa</taxon>
        <taxon>Evosea</taxon>
        <taxon>Archamoebae</taxon>
        <taxon>Mastigamoebida</taxon>
        <taxon>Entamoebidae</taxon>
        <taxon>Entamoeba</taxon>
    </lineage>
</organism>
<dbReference type="OrthoDB" id="10261046at2759"/>
<dbReference type="PIRSF" id="PIRSF015588">
    <property type="entry name" value="AP_complex_sigma"/>
    <property type="match status" value="1"/>
</dbReference>
<proteinExistence type="inferred from homology"/>